<comment type="similarity">
    <text evidence="1">Belongs to the VPS13 family.</text>
</comment>
<evidence type="ECO:0000256" key="3">
    <source>
        <dbReference type="SAM" id="Coils"/>
    </source>
</evidence>
<dbReference type="GO" id="GO:0006623">
    <property type="term" value="P:protein targeting to vacuole"/>
    <property type="evidence" value="ECO:0007669"/>
    <property type="project" value="TreeGrafter"/>
</dbReference>
<evidence type="ECO:0000313" key="7">
    <source>
        <dbReference type="EMBL" id="CAF1115252.1"/>
    </source>
</evidence>
<evidence type="ECO:0000256" key="1">
    <source>
        <dbReference type="ARBA" id="ARBA00006545"/>
    </source>
</evidence>
<dbReference type="InterPro" id="IPR056747">
    <property type="entry name" value="VPS13-like_M"/>
</dbReference>
<evidence type="ECO:0008006" key="9">
    <source>
        <dbReference type="Google" id="ProtNLM"/>
    </source>
</evidence>
<feature type="compositionally biased region" description="Basic residues" evidence="4">
    <location>
        <begin position="929"/>
        <end position="947"/>
    </location>
</feature>
<protein>
    <recommendedName>
        <fullName evidence="9">Vacuolar protein sorting-associated protein 13A</fullName>
    </recommendedName>
</protein>
<accession>A0A814Q5U3</accession>
<organism evidence="7 8">
    <name type="scientific">Rotaria sordida</name>
    <dbReference type="NCBI Taxonomy" id="392033"/>
    <lineage>
        <taxon>Eukaryota</taxon>
        <taxon>Metazoa</taxon>
        <taxon>Spiralia</taxon>
        <taxon>Gnathifera</taxon>
        <taxon>Rotifera</taxon>
        <taxon>Eurotatoria</taxon>
        <taxon>Bdelloidea</taxon>
        <taxon>Philodinida</taxon>
        <taxon>Philodinidae</taxon>
        <taxon>Rotaria</taxon>
    </lineage>
</organism>
<reference evidence="7" key="1">
    <citation type="submission" date="2021-02" db="EMBL/GenBank/DDBJ databases">
        <authorList>
            <person name="Nowell W R."/>
        </authorList>
    </citation>
    <scope>NUCLEOTIDE SEQUENCE</scope>
</reference>
<evidence type="ECO:0000256" key="4">
    <source>
        <dbReference type="SAM" id="MobiDB-lite"/>
    </source>
</evidence>
<dbReference type="PANTHER" id="PTHR16166:SF93">
    <property type="entry name" value="INTERMEMBRANE LIPID TRANSFER PROTEIN VPS13"/>
    <property type="match status" value="1"/>
</dbReference>
<evidence type="ECO:0000313" key="8">
    <source>
        <dbReference type="Proteomes" id="UP000663882"/>
    </source>
</evidence>
<evidence type="ECO:0000259" key="5">
    <source>
        <dbReference type="Pfam" id="PF12624"/>
    </source>
</evidence>
<comment type="caution">
    <text evidence="7">The sequence shown here is derived from an EMBL/GenBank/DDBJ whole genome shotgun (WGS) entry which is preliminary data.</text>
</comment>
<feature type="domain" description="Chorein N-terminal" evidence="5">
    <location>
        <begin position="2"/>
        <end position="769"/>
    </location>
</feature>
<feature type="coiled-coil region" evidence="3">
    <location>
        <begin position="111"/>
        <end position="138"/>
    </location>
</feature>
<keyword evidence="2" id="KW-0813">Transport</keyword>
<dbReference type="PANTHER" id="PTHR16166">
    <property type="entry name" value="VACUOLAR PROTEIN SORTING-ASSOCIATED PROTEIN VPS13"/>
    <property type="match status" value="1"/>
</dbReference>
<dbReference type="GO" id="GO:0045053">
    <property type="term" value="P:protein retention in Golgi apparatus"/>
    <property type="evidence" value="ECO:0007669"/>
    <property type="project" value="TreeGrafter"/>
</dbReference>
<name>A0A814Q5U3_9BILA</name>
<proteinExistence type="inferred from homology"/>
<dbReference type="EMBL" id="CAJNOO010001210">
    <property type="protein sequence ID" value="CAF1115252.1"/>
    <property type="molecule type" value="Genomic_DNA"/>
</dbReference>
<dbReference type="InterPro" id="IPR026854">
    <property type="entry name" value="VPS13_N"/>
</dbReference>
<dbReference type="Pfam" id="PF12624">
    <property type="entry name" value="VPS13_N"/>
    <property type="match status" value="1"/>
</dbReference>
<evidence type="ECO:0000256" key="2">
    <source>
        <dbReference type="ARBA" id="ARBA00022448"/>
    </source>
</evidence>
<dbReference type="Proteomes" id="UP000663882">
    <property type="component" value="Unassembled WGS sequence"/>
</dbReference>
<feature type="domain" description="VPS13-like middle region" evidence="6">
    <location>
        <begin position="1388"/>
        <end position="1679"/>
    </location>
</feature>
<dbReference type="Pfam" id="PF25033">
    <property type="entry name" value="VPS13_M"/>
    <property type="match status" value="1"/>
</dbReference>
<dbReference type="InterPro" id="IPR026847">
    <property type="entry name" value="VPS13"/>
</dbReference>
<feature type="region of interest" description="Disordered" evidence="4">
    <location>
        <begin position="928"/>
        <end position="950"/>
    </location>
</feature>
<sequence length="2411" mass="278644">MVFEQLTTYLIDKFLGDYIEDLDSKQLKIGLWHGDVVLENLSLKPNALANFNLPVTVAVGHLQKLSLHIPWKQLYTHPTKITIDGLYLLLTPKTDIEYDPEREEQKRYEEKMEEVHKVEQFRKEIEAYEKNKTASKRKDTFMERLQLHILRNLILSISNIHIAYEDKTTKPDHPFSFGITLNYTTNTEWEPMVSKEESPIVYKLGELNALSIYWNSDIKSRSELSQENIVDILQAKIVKNEQTSSNSMTYILQPLNINIKLKMATIPREQDYVRPVFDAKIDVHRINLNINRNQYCDLLDLFEFQDHLNSQSKFIKYYAMIENNATDKPSLRRWKFAYTVILNEEVRPRLASYKWENIKANRDRFREYHELYYQELTGNASKTQKQLAEELEKKIDVFNLIFIRRTVEIEIKKKKAEQKQKSWLDKMTSWWSSDSDDENSEFNIDGATAAEEKKKLYDAIGYAEDDGSLAYPEEYVDIDLSIRLTMLEINVWSNINEKNPQFKVIASAAVPNVGLICKRRPAKSAFLFIIDLHSFEVFGVGTDTSQIKTANVYRPVLAKPADQIQLAQKHLLHIEYETNPLDRSSENRIQVLLQSLEITYDALTINKLVEFFQPDRKRDLQSIKEIAYSTFNDIKYRTRFLFNHYLKNIQASDIDIDLQSSFFLLPEDGVYRRDCHMLSLDFGHFTFKGGPSYNDEEIEIGKTYENIINIDDPHKSSYFPLKLRLENIRLLYIDPKNMTPVQKILQEAESAEAEEKTNNQIPKEIVKKKVDVQDQIIELEATFELPQILIRIDESLSNISNDTHPFMRISLLSIVARARMKTFDIDFNVSLTDFIIVHERFITTNNDRLCLISMERTHDRVNVKLIRINGLLTAPENPMFASAPYNSIENQIRVHIGKPILMLQLEPLLSIVQFKNDLMEKVVKEQHRLPHKTTAKKRVASKPKPKNIVKSDSTSVMPTFQIEVDLKGLRAIIGFELFQVLDIQSQGLRAHILNSTEKTSAYLVFTDLYVFDPNPKARYRHIISQQGIDKQLLRIDFTRLNYPKNYEKTLNDIHCDVKIQLTKLHMVLLYKHMDLILNLLNAFQTKKTEHDVSSNQPSTVFETMENFQKQARKLRLDVMLNAPSILIPTSSYSNEGLFIDLGQLTMQTKFTDDPNRSLVEQQVIVMNNLLASRVKLGKTNEIFGSISLLECSELSALIDRLLYPEKVQHEPEISIVVNWDSIQFTLAKDDYATLMKIFKRNFSEKFYHKVSNPAVQEQYEYRRMSQSGVIVTKKKEDNINRNKISKKIHFNAEIKKIAITLYLDESNVITRHESRNENSKFFDLQLKMLKAQFRQLSDSSYAGQAQIQELILDDLRDTNRSNKVTHMINRSFNVDPNVPMFTVTLEYKTNNKQNSMGVRQTVSKTDGSLHTKVKIIIKTPKIILLEDQYNKNSNCFVLDFASKIHIDMVNDYMTMYGLLKDLTIYGSNFAALKNSKIKYRVLQPVDIDLILILDLEQQHINVRIGDIGIQIPPAAVHTVLNMINSMGELQTTARNETEKINSKGIFDPKPFKDASFWFIKDYEMKQELIEQKDVLELTTGTPSHKKATIEEANKRKEIEEQFQTRNIRSQHLILNLNMIEIKLELGTGSATKPVIAMCLSNLFVGVKNWSSDISISSQIHIELALFNDNLLSWEPLIEPVIDKSGEVVCPWCITCSTSIHEDEEEVVENDDESQFLLDEPNSPINTVKYKDGTKILDAKHVIYIRADHPLNITVTKTMLNLAQRLSTTFKDAYNKRLLSDEDDDKSLLSIHNMTGYDVYIENITGVKFLNDKKFDTPIHLKHLDSIPLTVPSERLSATHIPAISEQMINRKQEFSVKIDNEVKTIDINQTWRRVFYLDSSLIPNWPVQLLCDSQLYNDRRRIVLSSIIKVFNGATMTLKLLDVDSIQVRTYREVARIEPNGELYLPLELLYMRMNPRLFISIDEAKSTDGVQDFILFDWAIASSADRVLGMKNGKDANLVFYKESKEAYSENTDEPIRTSFNIYIQLALHLINLLTVDVECWIDSVEQVELKPSRLYHSVSGSKKSVLTFVVEDEKTLIEVADPPFYVCIDIVTSSFGMTKILTLAPSTIVINKSTIEIEVAETLSQTEEEYWRSTSMLQIIPFWPRNMQDGVMRVRYTHNRISSTAFVFNQKHRTLLRMDDEERPALQVEIIATDFDGFRIVFGDYMIGDSPVLLVNCLKHLPIALSQAEDVRTQVLRPLHYVYYTWIDPLKPQALVIACLDHNASIELNDVSFHGDTAELTDHQGHRVRVKRQPLDGFWIGFAWSTSNAALHVRINRVQIDNEHEFTLFPVVLNPIVSKAAGTDIPGKPFIELSMFKTTIARSNTTHINRIPIGRLLAADVEFSRSTRCDFKIELLRTKKRSIHNSESG</sequence>
<dbReference type="OrthoDB" id="428159at2759"/>
<gene>
    <name evidence="7" type="ORF">RFH988_LOCUS20055</name>
</gene>
<evidence type="ECO:0000259" key="6">
    <source>
        <dbReference type="Pfam" id="PF25033"/>
    </source>
</evidence>
<keyword evidence="3" id="KW-0175">Coiled coil</keyword>